<feature type="region of interest" description="Disordered" evidence="1">
    <location>
        <begin position="40"/>
        <end position="79"/>
    </location>
</feature>
<evidence type="ECO:0000256" key="1">
    <source>
        <dbReference type="SAM" id="MobiDB-lite"/>
    </source>
</evidence>
<proteinExistence type="predicted"/>
<evidence type="ECO:0000313" key="3">
    <source>
        <dbReference type="Proteomes" id="UP000799324"/>
    </source>
</evidence>
<keyword evidence="3" id="KW-1185">Reference proteome</keyword>
<feature type="compositionally biased region" description="Low complexity" evidence="1">
    <location>
        <begin position="54"/>
        <end position="76"/>
    </location>
</feature>
<dbReference type="AlphaFoldDB" id="A0A6A6T081"/>
<dbReference type="Proteomes" id="UP000799324">
    <property type="component" value="Unassembled WGS sequence"/>
</dbReference>
<evidence type="ECO:0000313" key="2">
    <source>
        <dbReference type="EMBL" id="KAF2653366.1"/>
    </source>
</evidence>
<name>A0A6A6T081_9PLEO</name>
<sequence>MFASRRPPINPARITSSILRTIHPRPTLHRLKINNDQPAHVQPRLGSQRASFWSSGTSNQGGSSSSSGQGQWQGFQATPAVTPPQLDSKIILFHHSDDTKQERDLRDEIPWNMTPQEMLDLAADIEMRIAHVYNSIQRPSQGGVAALRKLVALLRKFAKTAHTAPEEYWALMYGLRHAAAAYHATTIQGWVVTEDEAAKLFRLYRILYDWNCLLAANVLLKNLNTQSAHAGGKPTTPSTPYLLAALKPYGTPPIRRTLASA</sequence>
<reference evidence="2" key="1">
    <citation type="journal article" date="2020" name="Stud. Mycol.">
        <title>101 Dothideomycetes genomes: a test case for predicting lifestyles and emergence of pathogens.</title>
        <authorList>
            <person name="Haridas S."/>
            <person name="Albert R."/>
            <person name="Binder M."/>
            <person name="Bloem J."/>
            <person name="Labutti K."/>
            <person name="Salamov A."/>
            <person name="Andreopoulos B."/>
            <person name="Baker S."/>
            <person name="Barry K."/>
            <person name="Bills G."/>
            <person name="Bluhm B."/>
            <person name="Cannon C."/>
            <person name="Castanera R."/>
            <person name="Culley D."/>
            <person name="Daum C."/>
            <person name="Ezra D."/>
            <person name="Gonzalez J."/>
            <person name="Henrissat B."/>
            <person name="Kuo A."/>
            <person name="Liang C."/>
            <person name="Lipzen A."/>
            <person name="Lutzoni F."/>
            <person name="Magnuson J."/>
            <person name="Mondo S."/>
            <person name="Nolan M."/>
            <person name="Ohm R."/>
            <person name="Pangilinan J."/>
            <person name="Park H.-J."/>
            <person name="Ramirez L."/>
            <person name="Alfaro M."/>
            <person name="Sun H."/>
            <person name="Tritt A."/>
            <person name="Yoshinaga Y."/>
            <person name="Zwiers L.-H."/>
            <person name="Turgeon B."/>
            <person name="Goodwin S."/>
            <person name="Spatafora J."/>
            <person name="Crous P."/>
            <person name="Grigoriev I."/>
        </authorList>
    </citation>
    <scope>NUCLEOTIDE SEQUENCE</scope>
    <source>
        <strain evidence="2">CBS 122681</strain>
    </source>
</reference>
<protein>
    <submittedName>
        <fullName evidence="2">Uncharacterized protein</fullName>
    </submittedName>
</protein>
<dbReference type="EMBL" id="MU004382">
    <property type="protein sequence ID" value="KAF2653366.1"/>
    <property type="molecule type" value="Genomic_DNA"/>
</dbReference>
<accession>A0A6A6T081</accession>
<gene>
    <name evidence="2" type="ORF">K491DRAFT_518070</name>
</gene>
<organism evidence="2 3">
    <name type="scientific">Lophiostoma macrostomum CBS 122681</name>
    <dbReference type="NCBI Taxonomy" id="1314788"/>
    <lineage>
        <taxon>Eukaryota</taxon>
        <taxon>Fungi</taxon>
        <taxon>Dikarya</taxon>
        <taxon>Ascomycota</taxon>
        <taxon>Pezizomycotina</taxon>
        <taxon>Dothideomycetes</taxon>
        <taxon>Pleosporomycetidae</taxon>
        <taxon>Pleosporales</taxon>
        <taxon>Lophiostomataceae</taxon>
        <taxon>Lophiostoma</taxon>
    </lineage>
</organism>